<proteinExistence type="inferred from homology"/>
<evidence type="ECO:0000313" key="4">
    <source>
        <dbReference type="EMBL" id="SCY98044.1"/>
    </source>
</evidence>
<dbReference type="PANTHER" id="PTHR10566:SF113">
    <property type="entry name" value="PROTEIN ACTIVITY OF BC1 COMPLEX KINASE 7, CHLOROPLASTIC"/>
    <property type="match status" value="1"/>
</dbReference>
<evidence type="ECO:0000256" key="1">
    <source>
        <dbReference type="ARBA" id="ARBA00009670"/>
    </source>
</evidence>
<dbReference type="Proteomes" id="UP000198538">
    <property type="component" value="Unassembled WGS sequence"/>
</dbReference>
<feature type="transmembrane region" description="Helical" evidence="2">
    <location>
        <begin position="625"/>
        <end position="647"/>
    </location>
</feature>
<feature type="transmembrane region" description="Helical" evidence="2">
    <location>
        <begin position="108"/>
        <end position="130"/>
    </location>
</feature>
<keyword evidence="5" id="KW-1185">Reference proteome</keyword>
<organism evidence="4 5">
    <name type="scientific">Paenibacillus polysaccharolyticus</name>
    <dbReference type="NCBI Taxonomy" id="582692"/>
    <lineage>
        <taxon>Bacteria</taxon>
        <taxon>Bacillati</taxon>
        <taxon>Bacillota</taxon>
        <taxon>Bacilli</taxon>
        <taxon>Bacillales</taxon>
        <taxon>Paenibacillaceae</taxon>
        <taxon>Paenibacillus</taxon>
    </lineage>
</organism>
<feature type="domain" description="Protein kinase" evidence="3">
    <location>
        <begin position="249"/>
        <end position="596"/>
    </location>
</feature>
<dbReference type="SMART" id="SM00220">
    <property type="entry name" value="S_TKc"/>
    <property type="match status" value="1"/>
</dbReference>
<evidence type="ECO:0000313" key="5">
    <source>
        <dbReference type="Proteomes" id="UP000198538"/>
    </source>
</evidence>
<dbReference type="PROSITE" id="PS50011">
    <property type="entry name" value="PROTEIN_KINASE_DOM"/>
    <property type="match status" value="1"/>
</dbReference>
<dbReference type="InterPro" id="IPR050154">
    <property type="entry name" value="UbiB_kinase"/>
</dbReference>
<name>A0A1G5KC84_9BACL</name>
<dbReference type="SUPFAM" id="SSF56112">
    <property type="entry name" value="Protein kinase-like (PK-like)"/>
    <property type="match status" value="1"/>
</dbReference>
<dbReference type="PANTHER" id="PTHR10566">
    <property type="entry name" value="CHAPERONE-ACTIVITY OF BC1 COMPLEX CABC1 -RELATED"/>
    <property type="match status" value="1"/>
</dbReference>
<sequence length="654" mass="73750">MFFFVTLLVCFIVFMLLTSFFNRKHKVLISFASALAVSMLLQVLEQFYLSSILVAAFLVYFIIGNISTFKSNQLKLSLAILFSTSIVTLVLSFTYFNQKTAPPDAEILRVMFIYYPLLVIFTACYAYMLLNLFNFKILQATNPLLYILNKVRAWRRMMHMFWSISRKGLAHLIQQDHAKLPYVIAEVLDNMGGVFVKFAQVLSTKKDMLPANYIQAFSSLHDQVKPLSPQELKAIIDTKIGNMDETYESFGMEPIAAASIGQVHLAKLKLAGEKVVVKILRPDVKQKMTVDLDILIQFVSWLSERSVKIKRLGLIQLAEGFKQNLIEETDFDIEALNTNLIRKAFEEHNIRIRVPEIYSEYSTKQILTMEYIEGTSFTKAVTSDVSERVMHAFLDQILVIGIFHADPHPGNLMLTVDGEVALIDFGSVGYLTDEERGGMLSFLMGYSSRDTKEMADGLTRVCEDGHLLDEKLIEQRLSRLLSEASFSPDPTSVMMKRMMSMITEMGMSLKPTIAGAFRAIITLDGTLSSVDDTYSLSATSQSFATHMDKGQVVKERLTKVKEQITDYIPKLLELPILKDNKIMIAREENHSLHDFMGTLTVGIFTVICMVVMLASFVVQGEAMRFLLAPLSISGFGVGMIILIMAVIKQLKPKV</sequence>
<dbReference type="GO" id="GO:0005524">
    <property type="term" value="F:ATP binding"/>
    <property type="evidence" value="ECO:0007669"/>
    <property type="project" value="InterPro"/>
</dbReference>
<evidence type="ECO:0000256" key="2">
    <source>
        <dbReference type="SAM" id="Phobius"/>
    </source>
</evidence>
<gene>
    <name evidence="4" type="ORF">SAMN05720606_11480</name>
</gene>
<dbReference type="CDD" id="cd05121">
    <property type="entry name" value="ABC1_ADCK3-like"/>
    <property type="match status" value="1"/>
</dbReference>
<dbReference type="AlphaFoldDB" id="A0A1G5KC84"/>
<feature type="transmembrane region" description="Helical" evidence="2">
    <location>
        <begin position="78"/>
        <end position="96"/>
    </location>
</feature>
<keyword evidence="4" id="KW-0830">Ubiquinone</keyword>
<dbReference type="Pfam" id="PF03109">
    <property type="entry name" value="ABC1"/>
    <property type="match status" value="1"/>
</dbReference>
<keyword evidence="2" id="KW-0812">Transmembrane</keyword>
<evidence type="ECO:0000259" key="3">
    <source>
        <dbReference type="PROSITE" id="PS50011"/>
    </source>
</evidence>
<dbReference type="InterPro" id="IPR011009">
    <property type="entry name" value="Kinase-like_dom_sf"/>
</dbReference>
<reference evidence="5" key="1">
    <citation type="submission" date="2016-10" db="EMBL/GenBank/DDBJ databases">
        <authorList>
            <person name="Varghese N."/>
            <person name="Submissions S."/>
        </authorList>
    </citation>
    <scope>NUCLEOTIDE SEQUENCE [LARGE SCALE GENOMIC DNA]</scope>
    <source>
        <strain evidence="5">BL9</strain>
    </source>
</reference>
<feature type="transmembrane region" description="Helical" evidence="2">
    <location>
        <begin position="47"/>
        <end position="66"/>
    </location>
</feature>
<keyword evidence="2" id="KW-1133">Transmembrane helix</keyword>
<protein>
    <submittedName>
        <fullName evidence="4">Ubiquinone biosynthesis protein</fullName>
    </submittedName>
</protein>
<dbReference type="STRING" id="582692.SAMN05720606_11480"/>
<dbReference type="EMBL" id="FMVM01000014">
    <property type="protein sequence ID" value="SCY98044.1"/>
    <property type="molecule type" value="Genomic_DNA"/>
</dbReference>
<accession>A0A1G5KC84</accession>
<dbReference type="GO" id="GO:0004672">
    <property type="term" value="F:protein kinase activity"/>
    <property type="evidence" value="ECO:0007669"/>
    <property type="project" value="InterPro"/>
</dbReference>
<dbReference type="InterPro" id="IPR004147">
    <property type="entry name" value="ABC1_dom"/>
</dbReference>
<dbReference type="RefSeq" id="WP_090923234.1">
    <property type="nucleotide sequence ID" value="NZ_FMVM01000014.1"/>
</dbReference>
<dbReference type="InterPro" id="IPR000719">
    <property type="entry name" value="Prot_kinase_dom"/>
</dbReference>
<comment type="similarity">
    <text evidence="1">Belongs to the protein kinase superfamily. ADCK protein kinase family.</text>
</comment>
<dbReference type="Gene3D" id="1.10.510.10">
    <property type="entry name" value="Transferase(Phosphotransferase) domain 1"/>
    <property type="match status" value="1"/>
</dbReference>
<keyword evidence="2" id="KW-0472">Membrane</keyword>
<feature type="transmembrane region" description="Helical" evidence="2">
    <location>
        <begin position="595"/>
        <end position="619"/>
    </location>
</feature>